<dbReference type="EMBL" id="QLIX01000040">
    <property type="protein sequence ID" value="RAI54694.1"/>
    <property type="molecule type" value="Genomic_DNA"/>
</dbReference>
<evidence type="ECO:0000256" key="7">
    <source>
        <dbReference type="ARBA" id="ARBA00022777"/>
    </source>
</evidence>
<dbReference type="SMART" id="SM00304">
    <property type="entry name" value="HAMP"/>
    <property type="match status" value="1"/>
</dbReference>
<dbReference type="PROSITE" id="PS50109">
    <property type="entry name" value="HIS_KIN"/>
    <property type="match status" value="1"/>
</dbReference>
<comment type="caution">
    <text evidence="14">The sequence shown here is derived from an EMBL/GenBank/DDBJ whole genome shotgun (WGS) entry which is preliminary data.</text>
</comment>
<dbReference type="CDD" id="cd00082">
    <property type="entry name" value="HisKA"/>
    <property type="match status" value="1"/>
</dbReference>
<feature type="domain" description="HAMP" evidence="13">
    <location>
        <begin position="179"/>
        <end position="232"/>
    </location>
</feature>
<evidence type="ECO:0000256" key="2">
    <source>
        <dbReference type="ARBA" id="ARBA00004370"/>
    </source>
</evidence>
<dbReference type="InterPro" id="IPR003594">
    <property type="entry name" value="HATPase_dom"/>
</dbReference>
<keyword evidence="4" id="KW-0597">Phosphoprotein</keyword>
<dbReference type="Proteomes" id="UP000249065">
    <property type="component" value="Unassembled WGS sequence"/>
</dbReference>
<sequence>MRLPRLFRTTAFRLTGLFAVLLLLCIAVLFATIHWYAVGTLQAELRGTVAARLEAILADEDAANSAGLARSVTETIAENPGAYGLLLDAAGRRLAGNLPPARLEGTGWVTLRLPGPEDDRGDSHPILTQAIRLPDGGTLLIGQDAFTAEELDELILRAFALGGALTLALALAGGFLVSRSVLRRIAGIGQAGQAIMRGDLARRLPTRGTDDELDQLVEGFNALLDRIGALMEAMRQVTNDIAHDLRTPLSRLRNRLGEVRRRPRGAAEYEAAIDRSITDSDAILDTFAALLRIAQIESIADEARLAPVHAPTLVATVVELYQPLAEDRGQALSGEAEDFRFRGDRELLIQMLGNLVDNACRHTGPGTRIRVGGQVRGELVLLWVQDDGPGIPAAERDRVFRRFYRLEASRTTPGSGLGLSLVEAIAGRHGGSVSLQDAAPGLRVEVLLPVG</sequence>
<feature type="transmembrane region" description="Helical" evidence="11">
    <location>
        <begin position="12"/>
        <end position="37"/>
    </location>
</feature>
<dbReference type="GO" id="GO:0005886">
    <property type="term" value="C:plasma membrane"/>
    <property type="evidence" value="ECO:0007669"/>
    <property type="project" value="TreeGrafter"/>
</dbReference>
<feature type="transmembrane region" description="Helical" evidence="11">
    <location>
        <begin position="154"/>
        <end position="177"/>
    </location>
</feature>
<dbReference type="SUPFAM" id="SSF47384">
    <property type="entry name" value="Homodimeric domain of signal transducing histidine kinase"/>
    <property type="match status" value="1"/>
</dbReference>
<dbReference type="SUPFAM" id="SSF55874">
    <property type="entry name" value="ATPase domain of HSP90 chaperone/DNA topoisomerase II/histidine kinase"/>
    <property type="match status" value="1"/>
</dbReference>
<dbReference type="InterPro" id="IPR003660">
    <property type="entry name" value="HAMP_dom"/>
</dbReference>
<evidence type="ECO:0000256" key="9">
    <source>
        <dbReference type="ARBA" id="ARBA00023012"/>
    </source>
</evidence>
<evidence type="ECO:0000313" key="15">
    <source>
        <dbReference type="Proteomes" id="UP000249065"/>
    </source>
</evidence>
<name>A0A327LWX1_9PROT</name>
<keyword evidence="6 11" id="KW-0812">Transmembrane</keyword>
<organism evidence="14 15">
    <name type="scientific">Roseicella frigidaeris</name>
    <dbReference type="NCBI Taxonomy" id="2230885"/>
    <lineage>
        <taxon>Bacteria</taxon>
        <taxon>Pseudomonadati</taxon>
        <taxon>Pseudomonadota</taxon>
        <taxon>Alphaproteobacteria</taxon>
        <taxon>Acetobacterales</taxon>
        <taxon>Roseomonadaceae</taxon>
        <taxon>Roseicella</taxon>
    </lineage>
</organism>
<keyword evidence="7 14" id="KW-0418">Kinase</keyword>
<dbReference type="SMART" id="SM00387">
    <property type="entry name" value="HATPase_c"/>
    <property type="match status" value="1"/>
</dbReference>
<evidence type="ECO:0000256" key="10">
    <source>
        <dbReference type="ARBA" id="ARBA00023136"/>
    </source>
</evidence>
<comment type="subcellular location">
    <subcellularLocation>
        <location evidence="2">Membrane</location>
    </subcellularLocation>
</comment>
<evidence type="ECO:0000256" key="3">
    <source>
        <dbReference type="ARBA" id="ARBA00012438"/>
    </source>
</evidence>
<proteinExistence type="predicted"/>
<evidence type="ECO:0000256" key="5">
    <source>
        <dbReference type="ARBA" id="ARBA00022679"/>
    </source>
</evidence>
<evidence type="ECO:0000256" key="6">
    <source>
        <dbReference type="ARBA" id="ARBA00022692"/>
    </source>
</evidence>
<evidence type="ECO:0000256" key="8">
    <source>
        <dbReference type="ARBA" id="ARBA00022989"/>
    </source>
</evidence>
<dbReference type="InterPro" id="IPR004358">
    <property type="entry name" value="Sig_transdc_His_kin-like_C"/>
</dbReference>
<reference evidence="15" key="1">
    <citation type="submission" date="2018-06" db="EMBL/GenBank/DDBJ databases">
        <authorList>
            <person name="Khan S.A."/>
        </authorList>
    </citation>
    <scope>NUCLEOTIDE SEQUENCE [LARGE SCALE GENOMIC DNA]</scope>
    <source>
        <strain evidence="15">DB-1506</strain>
    </source>
</reference>
<keyword evidence="15" id="KW-1185">Reference proteome</keyword>
<dbReference type="PRINTS" id="PR00344">
    <property type="entry name" value="BCTRLSENSOR"/>
</dbReference>
<dbReference type="InterPro" id="IPR005467">
    <property type="entry name" value="His_kinase_dom"/>
</dbReference>
<dbReference type="PROSITE" id="PS50885">
    <property type="entry name" value="HAMP"/>
    <property type="match status" value="1"/>
</dbReference>
<keyword evidence="5" id="KW-0808">Transferase</keyword>
<dbReference type="OrthoDB" id="9815202at2"/>
<dbReference type="SUPFAM" id="SSF158472">
    <property type="entry name" value="HAMP domain-like"/>
    <property type="match status" value="1"/>
</dbReference>
<dbReference type="InterPro" id="IPR003661">
    <property type="entry name" value="HisK_dim/P_dom"/>
</dbReference>
<dbReference type="GO" id="GO:0000155">
    <property type="term" value="F:phosphorelay sensor kinase activity"/>
    <property type="evidence" value="ECO:0007669"/>
    <property type="project" value="InterPro"/>
</dbReference>
<protein>
    <recommendedName>
        <fullName evidence="3">histidine kinase</fullName>
        <ecNumber evidence="3">2.7.13.3</ecNumber>
    </recommendedName>
</protein>
<evidence type="ECO:0000256" key="1">
    <source>
        <dbReference type="ARBA" id="ARBA00000085"/>
    </source>
</evidence>
<dbReference type="Gene3D" id="6.10.340.10">
    <property type="match status" value="1"/>
</dbReference>
<evidence type="ECO:0000313" key="14">
    <source>
        <dbReference type="EMBL" id="RAI54694.1"/>
    </source>
</evidence>
<evidence type="ECO:0000259" key="13">
    <source>
        <dbReference type="PROSITE" id="PS50885"/>
    </source>
</evidence>
<feature type="domain" description="Histidine kinase" evidence="12">
    <location>
        <begin position="240"/>
        <end position="451"/>
    </location>
</feature>
<evidence type="ECO:0000256" key="11">
    <source>
        <dbReference type="SAM" id="Phobius"/>
    </source>
</evidence>
<evidence type="ECO:0000256" key="4">
    <source>
        <dbReference type="ARBA" id="ARBA00022553"/>
    </source>
</evidence>
<dbReference type="Pfam" id="PF00672">
    <property type="entry name" value="HAMP"/>
    <property type="match status" value="1"/>
</dbReference>
<dbReference type="SMART" id="SM00388">
    <property type="entry name" value="HisKA"/>
    <property type="match status" value="1"/>
</dbReference>
<dbReference type="InterPro" id="IPR036097">
    <property type="entry name" value="HisK_dim/P_sf"/>
</dbReference>
<dbReference type="PANTHER" id="PTHR45436">
    <property type="entry name" value="SENSOR HISTIDINE KINASE YKOH"/>
    <property type="match status" value="1"/>
</dbReference>
<evidence type="ECO:0000259" key="12">
    <source>
        <dbReference type="PROSITE" id="PS50109"/>
    </source>
</evidence>
<dbReference type="CDD" id="cd06225">
    <property type="entry name" value="HAMP"/>
    <property type="match status" value="1"/>
</dbReference>
<dbReference type="EC" id="2.7.13.3" evidence="3"/>
<dbReference type="InterPro" id="IPR036890">
    <property type="entry name" value="HATPase_C_sf"/>
</dbReference>
<keyword evidence="10 11" id="KW-0472">Membrane</keyword>
<comment type="catalytic activity">
    <reaction evidence="1">
        <text>ATP + protein L-histidine = ADP + protein N-phospho-L-histidine.</text>
        <dbReference type="EC" id="2.7.13.3"/>
    </reaction>
</comment>
<dbReference type="AlphaFoldDB" id="A0A327LWX1"/>
<dbReference type="PANTHER" id="PTHR45436:SF8">
    <property type="entry name" value="HISTIDINE KINASE"/>
    <property type="match status" value="1"/>
</dbReference>
<dbReference type="InterPro" id="IPR050428">
    <property type="entry name" value="TCS_sensor_his_kinase"/>
</dbReference>
<keyword evidence="9" id="KW-0902">Two-component regulatory system</keyword>
<dbReference type="Pfam" id="PF02518">
    <property type="entry name" value="HATPase_c"/>
    <property type="match status" value="1"/>
</dbReference>
<gene>
    <name evidence="14" type="ORF">DOO78_25240</name>
</gene>
<accession>A0A327LWX1</accession>
<dbReference type="Gene3D" id="1.10.287.130">
    <property type="match status" value="1"/>
</dbReference>
<keyword evidence="8 11" id="KW-1133">Transmembrane helix</keyword>
<dbReference type="Gene3D" id="3.30.565.10">
    <property type="entry name" value="Histidine kinase-like ATPase, C-terminal domain"/>
    <property type="match status" value="1"/>
</dbReference>
<dbReference type="CDD" id="cd00075">
    <property type="entry name" value="HATPase"/>
    <property type="match status" value="1"/>
</dbReference>